<reference evidence="8" key="1">
    <citation type="journal article" date="2014" name="Microb. Cell Fact.">
        <title>Exploiting Issatchenkia orientalis SD108 for succinic acid production.</title>
        <authorList>
            <person name="Xiao H."/>
            <person name="Shao Z."/>
            <person name="Jiang Y."/>
            <person name="Dole S."/>
            <person name="Zhao H."/>
        </authorList>
    </citation>
    <scope>NUCLEOTIDE SEQUENCE [LARGE SCALE GENOMIC DNA]</scope>
    <source>
        <strain evidence="8">SD108</strain>
    </source>
</reference>
<feature type="compositionally biased region" description="Basic and acidic residues" evidence="6">
    <location>
        <begin position="213"/>
        <end position="225"/>
    </location>
</feature>
<keyword evidence="5" id="KW-0175">Coiled coil</keyword>
<evidence type="ECO:0000256" key="6">
    <source>
        <dbReference type="SAM" id="MobiDB-lite"/>
    </source>
</evidence>
<feature type="compositionally biased region" description="Acidic residues" evidence="6">
    <location>
        <begin position="226"/>
        <end position="255"/>
    </location>
</feature>
<organism evidence="7 8">
    <name type="scientific">Pichia kudriavzevii</name>
    <name type="common">Yeast</name>
    <name type="synonym">Issatchenkia orientalis</name>
    <dbReference type="NCBI Taxonomy" id="4909"/>
    <lineage>
        <taxon>Eukaryota</taxon>
        <taxon>Fungi</taxon>
        <taxon>Dikarya</taxon>
        <taxon>Ascomycota</taxon>
        <taxon>Saccharomycotina</taxon>
        <taxon>Pichiomycetes</taxon>
        <taxon>Pichiales</taxon>
        <taxon>Pichiaceae</taxon>
        <taxon>Pichia</taxon>
    </lineage>
</organism>
<feature type="compositionally biased region" description="Acidic residues" evidence="6">
    <location>
        <begin position="274"/>
        <end position="309"/>
    </location>
</feature>
<dbReference type="GO" id="GO:0003723">
    <property type="term" value="F:RNA binding"/>
    <property type="evidence" value="ECO:0007669"/>
    <property type="project" value="TreeGrafter"/>
</dbReference>
<dbReference type="InterPro" id="IPR027417">
    <property type="entry name" value="P-loop_NTPase"/>
</dbReference>
<dbReference type="eggNOG" id="KOG0926">
    <property type="taxonomic scope" value="Eukaryota"/>
</dbReference>
<feature type="coiled-coil region" evidence="5">
    <location>
        <begin position="41"/>
        <end position="93"/>
    </location>
</feature>
<dbReference type="GO" id="GO:0005730">
    <property type="term" value="C:nucleolus"/>
    <property type="evidence" value="ECO:0007669"/>
    <property type="project" value="TreeGrafter"/>
</dbReference>
<dbReference type="GO" id="GO:0004386">
    <property type="term" value="F:helicase activity"/>
    <property type="evidence" value="ECO:0007669"/>
    <property type="project" value="UniProtKB-KW"/>
</dbReference>
<feature type="non-terminal residue" evidence="7">
    <location>
        <position position="440"/>
    </location>
</feature>
<dbReference type="GO" id="GO:0005524">
    <property type="term" value="F:ATP binding"/>
    <property type="evidence" value="ECO:0007669"/>
    <property type="project" value="UniProtKB-KW"/>
</dbReference>
<dbReference type="VEuPathDB" id="FungiDB:C5L36_0A03620"/>
<keyword evidence="4" id="KW-0067">ATP-binding</keyword>
<name>A0A099NUG7_PICKU</name>
<dbReference type="SUPFAM" id="SSF52540">
    <property type="entry name" value="P-loop containing nucleoside triphosphate hydrolases"/>
    <property type="match status" value="1"/>
</dbReference>
<dbReference type="Gene3D" id="3.40.50.300">
    <property type="entry name" value="P-loop containing nucleotide triphosphate hydrolases"/>
    <property type="match status" value="1"/>
</dbReference>
<protein>
    <submittedName>
        <fullName evidence="7">Uncharacterized protein</fullName>
    </submittedName>
</protein>
<evidence type="ECO:0000256" key="4">
    <source>
        <dbReference type="ARBA" id="ARBA00022840"/>
    </source>
</evidence>
<proteinExistence type="predicted"/>
<evidence type="ECO:0000256" key="1">
    <source>
        <dbReference type="ARBA" id="ARBA00022741"/>
    </source>
</evidence>
<dbReference type="GO" id="GO:0000462">
    <property type="term" value="P:maturation of SSU-rRNA from tricistronic rRNA transcript (SSU-rRNA, 5.8S rRNA, LSU-rRNA)"/>
    <property type="evidence" value="ECO:0007669"/>
    <property type="project" value="TreeGrafter"/>
</dbReference>
<accession>A0A099NUG7</accession>
<keyword evidence="3" id="KW-0347">Helicase</keyword>
<evidence type="ECO:0000313" key="7">
    <source>
        <dbReference type="EMBL" id="KGK35552.1"/>
    </source>
</evidence>
<feature type="region of interest" description="Disordered" evidence="6">
    <location>
        <begin position="213"/>
        <end position="309"/>
    </location>
</feature>
<dbReference type="EMBL" id="JQFK01000537">
    <property type="protein sequence ID" value="KGK35552.1"/>
    <property type="molecule type" value="Genomic_DNA"/>
</dbReference>
<evidence type="ECO:0000256" key="5">
    <source>
        <dbReference type="SAM" id="Coils"/>
    </source>
</evidence>
<dbReference type="HOGENOM" id="CLU_036501_0_0_1"/>
<comment type="caution">
    <text evidence="7">The sequence shown here is derived from an EMBL/GenBank/DDBJ whole genome shotgun (WGS) entry which is preliminary data.</text>
</comment>
<gene>
    <name evidence="7" type="ORF">JL09_g5298</name>
</gene>
<dbReference type="AlphaFoldDB" id="A0A099NUG7"/>
<feature type="region of interest" description="Disordered" evidence="6">
    <location>
        <begin position="155"/>
        <end position="191"/>
    </location>
</feature>
<dbReference type="GO" id="GO:0016787">
    <property type="term" value="F:hydrolase activity"/>
    <property type="evidence" value="ECO:0007669"/>
    <property type="project" value="UniProtKB-KW"/>
</dbReference>
<evidence type="ECO:0000256" key="2">
    <source>
        <dbReference type="ARBA" id="ARBA00022801"/>
    </source>
</evidence>
<sequence length="440" mass="50245">MAKKVHYGKAGGQFVDEFEPNGTPEGVIEDVIDNSMASIENEKSKRKRKLKEKLIEEHKEKITRKKKKRLDKYIEHQMKREEKEILLKKLEETKIDTSILKSAKLIGSGDRKTKKEKIIEAMELERLGKSTDETKELLYEQREVKNWSDLLQEDQNIEGEPANEEFKSTSTTSSGFIDFRPAQPFSGMGTGFGFSNIEKVVKKKKKKNYSWRNKIEEETSKRKTEEDEMDFESDSSDEELEAQSGAESEDIDVNEEPSKDGKIENVTDEKSDTDSDSDGVEEENNSSVDGDDNDDDDGEDEESEDDVEVEVNIKKEHTKKALDFKEWAEEQVRKLEGREAFSAPQGPQMNYKAIVREEDLDDGLKEDFVPINENLKRKIVTVNVVRDASIQEARSKLPVYAEESRIMEAIHHNDCVIICGETGSGKTTQVPQFLFESGYG</sequence>
<dbReference type="PANTHER" id="PTHR18934:SF99">
    <property type="entry name" value="ATP-DEPENDENT RNA HELICASE DHX37-RELATED"/>
    <property type="match status" value="1"/>
</dbReference>
<evidence type="ECO:0000256" key="3">
    <source>
        <dbReference type="ARBA" id="ARBA00022806"/>
    </source>
</evidence>
<keyword evidence="2" id="KW-0378">Hydrolase</keyword>
<evidence type="ECO:0000313" key="8">
    <source>
        <dbReference type="Proteomes" id="UP000029867"/>
    </source>
</evidence>
<keyword evidence="1" id="KW-0547">Nucleotide-binding</keyword>
<dbReference type="Proteomes" id="UP000029867">
    <property type="component" value="Unassembled WGS sequence"/>
</dbReference>
<feature type="compositionally biased region" description="Basic and acidic residues" evidence="6">
    <location>
        <begin position="256"/>
        <end position="273"/>
    </location>
</feature>
<dbReference type="PANTHER" id="PTHR18934">
    <property type="entry name" value="ATP-DEPENDENT RNA HELICASE"/>
    <property type="match status" value="1"/>
</dbReference>